<keyword evidence="2" id="KW-1185">Reference proteome</keyword>
<protein>
    <submittedName>
        <fullName evidence="1">Uncharacterized protein</fullName>
    </submittedName>
</protein>
<accession>A0A449B3E0</accession>
<dbReference type="RefSeq" id="WP_129725904.1">
    <property type="nucleotide sequence ID" value="NZ_LR215036.1"/>
</dbReference>
<evidence type="ECO:0000313" key="2">
    <source>
        <dbReference type="Proteomes" id="UP000290985"/>
    </source>
</evidence>
<dbReference type="AlphaFoldDB" id="A0A449B3E0"/>
<name>A0A449B3E0_9BACT</name>
<reference evidence="1 2" key="1">
    <citation type="submission" date="2019-01" db="EMBL/GenBank/DDBJ databases">
        <authorList>
            <consortium name="Pathogen Informatics"/>
        </authorList>
    </citation>
    <scope>NUCLEOTIDE SEQUENCE [LARGE SCALE GENOMIC DNA]</scope>
    <source>
        <strain evidence="1 2">NCTC10181</strain>
    </source>
</reference>
<gene>
    <name evidence="1" type="ORF">NCTC10181_00952</name>
</gene>
<proteinExistence type="predicted"/>
<dbReference type="KEGG" id="mcit:NCTC10181_00952"/>
<evidence type="ECO:0000313" key="1">
    <source>
        <dbReference type="EMBL" id="VEU75075.1"/>
    </source>
</evidence>
<organism evidence="1 2">
    <name type="scientific">Mycoplasmopsis citelli</name>
    <dbReference type="NCBI Taxonomy" id="171281"/>
    <lineage>
        <taxon>Bacteria</taxon>
        <taxon>Bacillati</taxon>
        <taxon>Mycoplasmatota</taxon>
        <taxon>Mycoplasmoidales</taxon>
        <taxon>Metamycoplasmataceae</taxon>
        <taxon>Mycoplasmopsis</taxon>
    </lineage>
</organism>
<dbReference type="EMBL" id="LR215036">
    <property type="protein sequence ID" value="VEU75075.1"/>
    <property type="molecule type" value="Genomic_DNA"/>
</dbReference>
<sequence>MTTNYNKEYLNYLIKWHYLDNDFLEKVLYQRSLLQPNQVQDYDYKLNKLLKGDLSDNKILNAFRILNFKPTYEKLCDLFNIIYLDFGQSKSAQKYMSTFYIDSEENLIKKIDISLKEKGIKSPYAYLIKTAKVLFPTTVSPYFCYDPAFNGDIISIGHAGVAFEIINHMWEKYQNKAGIKKSLTNWERAISIFNISKGTWNFLKDAKLYGAKFGHIELLNILYEVVEQISNKCQKEEYIKQISTIINRKYDCNILNEYHYLNDLKIYILALNIIFLDPSVENVEEVFDIWTHEFSENFAQEYLSKNVIELGEHIKTQADEELKELGYQSYYAKYLDLIDKMKDDQYYQFSENPIRVKEINEERLKHQLLKLLFKQKSQETQK</sequence>
<dbReference type="Proteomes" id="UP000290985">
    <property type="component" value="Chromosome"/>
</dbReference>